<evidence type="ECO:0008006" key="3">
    <source>
        <dbReference type="Google" id="ProtNLM"/>
    </source>
</evidence>
<gene>
    <name evidence="1" type="ORF">SAMN04489742_4344</name>
</gene>
<evidence type="ECO:0000313" key="1">
    <source>
        <dbReference type="EMBL" id="SDR16965.1"/>
    </source>
</evidence>
<organism evidence="1 2">
    <name type="scientific">Crystallibacter crystallopoietes</name>
    <dbReference type="NCBI Taxonomy" id="37928"/>
    <lineage>
        <taxon>Bacteria</taxon>
        <taxon>Bacillati</taxon>
        <taxon>Actinomycetota</taxon>
        <taxon>Actinomycetes</taxon>
        <taxon>Micrococcales</taxon>
        <taxon>Micrococcaceae</taxon>
        <taxon>Crystallibacter</taxon>
    </lineage>
</organism>
<dbReference type="RefSeq" id="WP_074702547.1">
    <property type="nucleotide sequence ID" value="NZ_CP018863.1"/>
</dbReference>
<dbReference type="STRING" id="37928.SAMN04489742_4344"/>
<sequence>MSFLRLYKHDDKGVLQFREAWYDEDYGQFVVNHGTVGHQSITRETNDVAEDQAAALLEAFSVQCAEDGFAEIAREDQFWVIAQYALKSSTGTERDQYLEDKATRTITEFFAWRGLGVVDRSEFAPGKLNIFTLAPDAAKAVAGLKTCLREAKLDFTKLSIGVAPYGDPGAVKQKHPLPAKAPFSLG</sequence>
<dbReference type="KEGG" id="acry:AC20117_17655"/>
<dbReference type="Proteomes" id="UP000181917">
    <property type="component" value="Unassembled WGS sequence"/>
</dbReference>
<keyword evidence="2" id="KW-1185">Reference proteome</keyword>
<name>A0A1H1GUS8_9MICC</name>
<dbReference type="EMBL" id="FNKH01000002">
    <property type="protein sequence ID" value="SDR16965.1"/>
    <property type="molecule type" value="Genomic_DNA"/>
</dbReference>
<accession>A0A1H1GUS8</accession>
<proteinExistence type="predicted"/>
<dbReference type="AlphaFoldDB" id="A0A1H1GUS8"/>
<dbReference type="OrthoDB" id="4966798at2"/>
<evidence type="ECO:0000313" key="2">
    <source>
        <dbReference type="Proteomes" id="UP000181917"/>
    </source>
</evidence>
<reference evidence="1 2" key="1">
    <citation type="submission" date="2016-10" db="EMBL/GenBank/DDBJ databases">
        <authorList>
            <person name="de Groot N.N."/>
        </authorList>
    </citation>
    <scope>NUCLEOTIDE SEQUENCE [LARGE SCALE GENOMIC DNA]</scope>
    <source>
        <strain evidence="1 2">DSM 20117</strain>
    </source>
</reference>
<protein>
    <recommendedName>
        <fullName evidence="3">WGR domain-containing protein</fullName>
    </recommendedName>
</protein>